<dbReference type="InterPro" id="IPR050124">
    <property type="entry name" value="tRNA_CCA-adding_enzyme"/>
</dbReference>
<dbReference type="InterPro" id="IPR002646">
    <property type="entry name" value="PolA_pol_head_dom"/>
</dbReference>
<feature type="non-terminal residue" evidence="13">
    <location>
        <position position="1"/>
    </location>
</feature>
<dbReference type="GO" id="GO:0000166">
    <property type="term" value="F:nucleotide binding"/>
    <property type="evidence" value="ECO:0007669"/>
    <property type="project" value="UniProtKB-KW"/>
</dbReference>
<organism evidence="13">
    <name type="scientific">marine metagenome</name>
    <dbReference type="NCBI Taxonomy" id="408172"/>
    <lineage>
        <taxon>unclassified sequences</taxon>
        <taxon>metagenomes</taxon>
        <taxon>ecological metagenomes</taxon>
    </lineage>
</organism>
<feature type="domain" description="Poly A polymerase head" evidence="11">
    <location>
        <begin position="23"/>
        <end position="91"/>
    </location>
</feature>
<dbReference type="PANTHER" id="PTHR47545">
    <property type="entry name" value="MULTIFUNCTIONAL CCA PROTEIN"/>
    <property type="match status" value="1"/>
</dbReference>
<keyword evidence="7" id="KW-0479">Metal-binding</keyword>
<comment type="cofactor">
    <cofactor evidence="1">
        <name>Mg(2+)</name>
        <dbReference type="ChEBI" id="CHEBI:18420"/>
    </cofactor>
</comment>
<keyword evidence="4" id="KW-0808">Transferase</keyword>
<keyword evidence="9" id="KW-0460">Magnesium</keyword>
<dbReference type="Gene3D" id="3.30.460.10">
    <property type="entry name" value="Beta Polymerase, domain 2"/>
    <property type="match status" value="1"/>
</dbReference>
<evidence type="ECO:0000256" key="6">
    <source>
        <dbReference type="ARBA" id="ARBA00022695"/>
    </source>
</evidence>
<evidence type="ECO:0000256" key="4">
    <source>
        <dbReference type="ARBA" id="ARBA00022679"/>
    </source>
</evidence>
<feature type="domain" description="tRNA nucleotidyltransferase/poly(A) polymerase RNA and SrmB- binding" evidence="12">
    <location>
        <begin position="117"/>
        <end position="176"/>
    </location>
</feature>
<sequence length="384" mass="43978">ISFAKQFANAIDAAFVKLEDQPATVRVVIRSDQSNIDFTQFRSDNLELDLRLRDLTINAIAFNLNQLFSEYQIDLIDPYNGLGDLEAQVIRFCSERVIVDDPLRLLRAYRFSAQLRFNLPVETIALTKKYAGRLTEISMERISGELLKTLSVDDSVDALRLLSSNQILSSVIPELEVTDEDLAAVAIFESERVPDMLQLYYQDIDEYLQTKLLGNFRCYEIVKLAIFLGSTKASIRVVKRLCLSNKALRLIKCIHYHQSSLVNLIIEPLISRHEIIQFLRKIKQDWVSVALYVYARIRSQGQQTDNAESRIPEIASFFYLDFLEIINQGGLINGNEVMCKYDVTQGVELGQILRHIEDLQFKHAIQTKSQAFLAVEQFLKEKVG</sequence>
<proteinExistence type="inferred from homology"/>
<comment type="similarity">
    <text evidence="2">Belongs to the tRNA nucleotidyltransferase/poly(A) polymerase family.</text>
</comment>
<dbReference type="GO" id="GO:0046872">
    <property type="term" value="F:metal ion binding"/>
    <property type="evidence" value="ECO:0007669"/>
    <property type="project" value="UniProtKB-KW"/>
</dbReference>
<dbReference type="GO" id="GO:0000049">
    <property type="term" value="F:tRNA binding"/>
    <property type="evidence" value="ECO:0007669"/>
    <property type="project" value="UniProtKB-KW"/>
</dbReference>
<dbReference type="InterPro" id="IPR032828">
    <property type="entry name" value="PolyA_RNA-bd"/>
</dbReference>
<evidence type="ECO:0000256" key="5">
    <source>
        <dbReference type="ARBA" id="ARBA00022694"/>
    </source>
</evidence>
<dbReference type="Pfam" id="PF12627">
    <property type="entry name" value="PolyA_pol_RNAbd"/>
    <property type="match status" value="1"/>
</dbReference>
<evidence type="ECO:0000259" key="12">
    <source>
        <dbReference type="Pfam" id="PF12627"/>
    </source>
</evidence>
<dbReference type="AlphaFoldDB" id="A0A382BTA0"/>
<dbReference type="PANTHER" id="PTHR47545:SF2">
    <property type="entry name" value="CC-ADDING TRNA NUCLEOTIDYLTRANSFERASE"/>
    <property type="match status" value="1"/>
</dbReference>
<evidence type="ECO:0000256" key="9">
    <source>
        <dbReference type="ARBA" id="ARBA00022842"/>
    </source>
</evidence>
<dbReference type="GO" id="GO:0008033">
    <property type="term" value="P:tRNA processing"/>
    <property type="evidence" value="ECO:0007669"/>
    <property type="project" value="UniProtKB-KW"/>
</dbReference>
<gene>
    <name evidence="13" type="ORF">METZ01_LOCUS169728</name>
</gene>
<evidence type="ECO:0000256" key="1">
    <source>
        <dbReference type="ARBA" id="ARBA00001946"/>
    </source>
</evidence>
<evidence type="ECO:0000256" key="7">
    <source>
        <dbReference type="ARBA" id="ARBA00022723"/>
    </source>
</evidence>
<evidence type="ECO:0000256" key="10">
    <source>
        <dbReference type="ARBA" id="ARBA00022884"/>
    </source>
</evidence>
<evidence type="ECO:0000256" key="3">
    <source>
        <dbReference type="ARBA" id="ARBA00022555"/>
    </source>
</evidence>
<evidence type="ECO:0000313" key="13">
    <source>
        <dbReference type="EMBL" id="SVB16874.1"/>
    </source>
</evidence>
<protein>
    <recommendedName>
        <fullName evidence="14">Poly A polymerase head domain-containing protein</fullName>
    </recommendedName>
</protein>
<dbReference type="InterPro" id="IPR043519">
    <property type="entry name" value="NT_sf"/>
</dbReference>
<reference evidence="13" key="1">
    <citation type="submission" date="2018-05" db="EMBL/GenBank/DDBJ databases">
        <authorList>
            <person name="Lanie J.A."/>
            <person name="Ng W.-L."/>
            <person name="Kazmierczak K.M."/>
            <person name="Andrzejewski T.M."/>
            <person name="Davidsen T.M."/>
            <person name="Wayne K.J."/>
            <person name="Tettelin H."/>
            <person name="Glass J.I."/>
            <person name="Rusch D."/>
            <person name="Podicherti R."/>
            <person name="Tsui H.-C.T."/>
            <person name="Winkler M.E."/>
        </authorList>
    </citation>
    <scope>NUCLEOTIDE SEQUENCE</scope>
</reference>
<keyword evidence="10" id="KW-0694">RNA-binding</keyword>
<keyword evidence="6" id="KW-0548">Nucleotidyltransferase</keyword>
<dbReference type="SUPFAM" id="SSF81301">
    <property type="entry name" value="Nucleotidyltransferase"/>
    <property type="match status" value="1"/>
</dbReference>
<evidence type="ECO:0000256" key="2">
    <source>
        <dbReference type="ARBA" id="ARBA00007265"/>
    </source>
</evidence>
<evidence type="ECO:0000259" key="11">
    <source>
        <dbReference type="Pfam" id="PF01743"/>
    </source>
</evidence>
<dbReference type="Gene3D" id="1.10.3090.10">
    <property type="entry name" value="cca-adding enzyme, domain 2"/>
    <property type="match status" value="1"/>
</dbReference>
<dbReference type="GO" id="GO:0016779">
    <property type="term" value="F:nucleotidyltransferase activity"/>
    <property type="evidence" value="ECO:0007669"/>
    <property type="project" value="UniProtKB-KW"/>
</dbReference>
<accession>A0A382BTA0</accession>
<keyword evidence="5" id="KW-0819">tRNA processing</keyword>
<name>A0A382BTA0_9ZZZZ</name>
<dbReference type="EMBL" id="UINC01031202">
    <property type="protein sequence ID" value="SVB16874.1"/>
    <property type="molecule type" value="Genomic_DNA"/>
</dbReference>
<keyword evidence="3" id="KW-0820">tRNA-binding</keyword>
<evidence type="ECO:0000256" key="8">
    <source>
        <dbReference type="ARBA" id="ARBA00022741"/>
    </source>
</evidence>
<dbReference type="Pfam" id="PF01743">
    <property type="entry name" value="PolyA_pol"/>
    <property type="match status" value="1"/>
</dbReference>
<dbReference type="SUPFAM" id="SSF81891">
    <property type="entry name" value="Poly A polymerase C-terminal region-like"/>
    <property type="match status" value="1"/>
</dbReference>
<evidence type="ECO:0008006" key="14">
    <source>
        <dbReference type="Google" id="ProtNLM"/>
    </source>
</evidence>
<keyword evidence="8" id="KW-0547">Nucleotide-binding</keyword>